<evidence type="ECO:0000313" key="3">
    <source>
        <dbReference type="Proteomes" id="UP000018348"/>
    </source>
</evidence>
<dbReference type="EMBL" id="CAQK01000710">
    <property type="protein sequence ID" value="CCQ52740.1"/>
    <property type="molecule type" value="Genomic_DNA"/>
</dbReference>
<keyword evidence="1" id="KW-0472">Membrane</keyword>
<protein>
    <submittedName>
        <fullName evidence="2">Uncharacterized protein</fullName>
    </submittedName>
</protein>
<sequence length="37" mass="3952">MISIPPTDVNALIIVMILPLTVALLLGKKMLSKDSDS</sequence>
<reference evidence="2 3" key="2">
    <citation type="submission" date="2013-09" db="EMBL/GenBank/DDBJ databases">
        <title>Whole genome comparison of six Crocosphaera watsonii strains with differing phenotypes.</title>
        <authorList>
            <person name="Bench S.R."/>
            <person name="Heller P."/>
            <person name="Frank I."/>
            <person name="Arciniega M."/>
            <person name="Shilova I.N."/>
            <person name="Zehr J.P."/>
        </authorList>
    </citation>
    <scope>NUCLEOTIDE SEQUENCE [LARGE SCALE GENOMIC DNA]</scope>
    <source>
        <strain evidence="2 3">WH 8502</strain>
    </source>
</reference>
<dbReference type="AlphaFoldDB" id="T2IKM2"/>
<comment type="caution">
    <text evidence="2">The sequence shown here is derived from an EMBL/GenBank/DDBJ whole genome shotgun (WGS) entry which is preliminary data.</text>
</comment>
<evidence type="ECO:0000313" key="2">
    <source>
        <dbReference type="EMBL" id="CCQ52740.1"/>
    </source>
</evidence>
<gene>
    <name evidence="2" type="ORF">CWATWH8502_4764</name>
</gene>
<organism evidence="2 3">
    <name type="scientific">Crocosphaera watsonii WH 8502</name>
    <dbReference type="NCBI Taxonomy" id="423474"/>
    <lineage>
        <taxon>Bacteria</taxon>
        <taxon>Bacillati</taxon>
        <taxon>Cyanobacteriota</taxon>
        <taxon>Cyanophyceae</taxon>
        <taxon>Oscillatoriophycideae</taxon>
        <taxon>Chroococcales</taxon>
        <taxon>Aphanothecaceae</taxon>
        <taxon>Crocosphaera</taxon>
    </lineage>
</organism>
<keyword evidence="1" id="KW-1133">Transmembrane helix</keyword>
<dbReference type="Proteomes" id="UP000018348">
    <property type="component" value="Unassembled WGS sequence"/>
</dbReference>
<evidence type="ECO:0000256" key="1">
    <source>
        <dbReference type="SAM" id="Phobius"/>
    </source>
</evidence>
<name>T2IKM2_CROWT</name>
<feature type="transmembrane region" description="Helical" evidence="1">
    <location>
        <begin position="12"/>
        <end position="31"/>
    </location>
</feature>
<reference evidence="2 3" key="1">
    <citation type="submission" date="2013-01" db="EMBL/GenBank/DDBJ databases">
        <authorList>
            <person name="Bench S."/>
        </authorList>
    </citation>
    <scope>NUCLEOTIDE SEQUENCE [LARGE SCALE GENOMIC DNA]</scope>
    <source>
        <strain evidence="2 3">WH 8502</strain>
    </source>
</reference>
<keyword evidence="1" id="KW-0812">Transmembrane</keyword>
<proteinExistence type="predicted"/>
<accession>T2IKM2</accession>